<dbReference type="CDD" id="cd16260">
    <property type="entry name" value="EF4_III"/>
    <property type="match status" value="1"/>
</dbReference>
<dbReference type="SUPFAM" id="SSF50447">
    <property type="entry name" value="Translation proteins"/>
    <property type="match status" value="1"/>
</dbReference>
<dbReference type="InterPro" id="IPR035647">
    <property type="entry name" value="EFG_III/V"/>
</dbReference>
<dbReference type="InterPro" id="IPR013842">
    <property type="entry name" value="LepA_CTD"/>
</dbReference>
<dbReference type="EMBL" id="CALNXI010000525">
    <property type="protein sequence ID" value="CAH3028651.1"/>
    <property type="molecule type" value="Genomic_DNA"/>
</dbReference>
<dbReference type="InterPro" id="IPR004161">
    <property type="entry name" value="EFTu-like_2"/>
</dbReference>
<dbReference type="PANTHER" id="PTHR43512">
    <property type="entry name" value="TRANSLATION FACTOR GUF1-RELATED"/>
    <property type="match status" value="1"/>
</dbReference>
<feature type="domain" description="GTP-binding protein LepA C-terminal" evidence="4">
    <location>
        <begin position="357"/>
        <end position="463"/>
    </location>
</feature>
<dbReference type="Gene3D" id="2.40.30.10">
    <property type="entry name" value="Translation factors"/>
    <property type="match status" value="1"/>
</dbReference>
<keyword evidence="6" id="KW-1185">Reference proteome</keyword>
<reference evidence="5 6" key="1">
    <citation type="submission" date="2022-05" db="EMBL/GenBank/DDBJ databases">
        <authorList>
            <consortium name="Genoscope - CEA"/>
            <person name="William W."/>
        </authorList>
    </citation>
    <scope>NUCLEOTIDE SEQUENCE [LARGE SCALE GENOMIC DNA]</scope>
</reference>
<dbReference type="InterPro" id="IPR027417">
    <property type="entry name" value="P-loop_NTPase"/>
</dbReference>
<evidence type="ECO:0000313" key="6">
    <source>
        <dbReference type="Proteomes" id="UP001159427"/>
    </source>
</evidence>
<comment type="caution">
    <text evidence="5">The sequence shown here is derived from an EMBL/GenBank/DDBJ whole genome shotgun (WGS) entry which is preliminary data.</text>
</comment>
<feature type="non-terminal residue" evidence="5">
    <location>
        <position position="1"/>
    </location>
</feature>
<dbReference type="Gene3D" id="3.30.70.870">
    <property type="entry name" value="Elongation Factor G (Translational Gtpase), domain 3"/>
    <property type="match status" value="1"/>
</dbReference>
<dbReference type="InterPro" id="IPR009000">
    <property type="entry name" value="Transl_B-barrel_sf"/>
</dbReference>
<sequence>QIDLKSADPDSVSKQMKKLFDITQDEVLKISAKTGTGIASILETIVEDLPCPQGDSTAPLKALLFDSWYDQYRGVICLVAILDGSLKKGDDIMSAYTQQSYEVMDVGIMYPGEVSTGALFAGQVGFVACGIRNSKDAQIGDTFFHPQAPVPPLEGFKPTRPMVFAGVYPVDQSEHMYLRSAIERLTLNDASVSVHPDCCLALGQGWRLGFLGLLHMDVFKQRLEQEYDASVIVTSPNVPYKAILAGNEEREVEVLNPLEFAESSTQLSCLSNVTASLSLFQNECPLKMLAVVASDLPKLSNKIAYPERNGMEKKLMHLRINIYLHNRRFSGSHFRFSFDYEDEGYRETNIVRMDILINGNAVDALSCIVHVDKAVQSGRTLCAKLKDVIPRQLFEVVIQASIRGKITARETIKALRKDVTAKCYGGDITRKMKLLQKQKEGKKRMKRIGRVDVPHEAFLAVLKR</sequence>
<dbReference type="PANTHER" id="PTHR43512:SF7">
    <property type="entry name" value="TRANSLATION FACTOR GUF1, MITOCHONDRIAL"/>
    <property type="match status" value="1"/>
</dbReference>
<evidence type="ECO:0000256" key="1">
    <source>
        <dbReference type="ARBA" id="ARBA00022741"/>
    </source>
</evidence>
<evidence type="ECO:0000256" key="2">
    <source>
        <dbReference type="ARBA" id="ARBA00023134"/>
    </source>
</evidence>
<feature type="domain" description="Translation elongation factor EFTu-like" evidence="3">
    <location>
        <begin position="74"/>
        <end position="143"/>
    </location>
</feature>
<dbReference type="SUPFAM" id="SSF54980">
    <property type="entry name" value="EF-G C-terminal domain-like"/>
    <property type="match status" value="1"/>
</dbReference>
<dbReference type="Proteomes" id="UP001159427">
    <property type="component" value="Unassembled WGS sequence"/>
</dbReference>
<keyword evidence="1" id="KW-0547">Nucleotide-binding</keyword>
<evidence type="ECO:0000313" key="5">
    <source>
        <dbReference type="EMBL" id="CAH3028651.1"/>
    </source>
</evidence>
<keyword evidence="2" id="KW-0342">GTP-binding</keyword>
<dbReference type="HAMAP" id="MF_00071">
    <property type="entry name" value="LepA"/>
    <property type="match status" value="1"/>
</dbReference>
<dbReference type="Pfam" id="PF06421">
    <property type="entry name" value="LepA_C"/>
    <property type="match status" value="1"/>
</dbReference>
<evidence type="ECO:0000259" key="3">
    <source>
        <dbReference type="Pfam" id="PF03144"/>
    </source>
</evidence>
<dbReference type="InterPro" id="IPR038363">
    <property type="entry name" value="LepA_C_sf"/>
</dbReference>
<dbReference type="Pfam" id="PF03144">
    <property type="entry name" value="GTP_EFTU_D2"/>
    <property type="match status" value="1"/>
</dbReference>
<organism evidence="5 6">
    <name type="scientific">Porites evermanni</name>
    <dbReference type="NCBI Taxonomy" id="104178"/>
    <lineage>
        <taxon>Eukaryota</taxon>
        <taxon>Metazoa</taxon>
        <taxon>Cnidaria</taxon>
        <taxon>Anthozoa</taxon>
        <taxon>Hexacorallia</taxon>
        <taxon>Scleractinia</taxon>
        <taxon>Fungiina</taxon>
        <taxon>Poritidae</taxon>
        <taxon>Porites</taxon>
    </lineage>
</organism>
<dbReference type="Gene3D" id="3.30.70.2570">
    <property type="entry name" value="Elongation factor 4, C-terminal domain"/>
    <property type="match status" value="1"/>
</dbReference>
<dbReference type="Gene3D" id="3.40.50.300">
    <property type="entry name" value="P-loop containing nucleotide triphosphate hydrolases"/>
    <property type="match status" value="1"/>
</dbReference>
<name>A0ABN8MG29_9CNID</name>
<evidence type="ECO:0000259" key="4">
    <source>
        <dbReference type="Pfam" id="PF06421"/>
    </source>
</evidence>
<dbReference type="InterPro" id="IPR006297">
    <property type="entry name" value="EF-4"/>
</dbReference>
<dbReference type="CDD" id="cd03699">
    <property type="entry name" value="EF4_II"/>
    <property type="match status" value="1"/>
</dbReference>
<accession>A0ABN8MG29</accession>
<protein>
    <submittedName>
        <fullName evidence="5">Uncharacterized protein</fullName>
    </submittedName>
</protein>
<gene>
    <name evidence="5" type="ORF">PEVE_00034561</name>
</gene>
<proteinExistence type="inferred from homology"/>